<reference evidence="1 2" key="1">
    <citation type="submission" date="2024-07" db="EMBL/GenBank/DDBJ databases">
        <title>Section-level genome sequencing and comparative genomics of Aspergillus sections Usti and Cavernicolus.</title>
        <authorList>
            <consortium name="Lawrence Berkeley National Laboratory"/>
            <person name="Nybo J.L."/>
            <person name="Vesth T.C."/>
            <person name="Theobald S."/>
            <person name="Frisvad J.C."/>
            <person name="Larsen T.O."/>
            <person name="Kjaerboelling I."/>
            <person name="Rothschild-Mancinelli K."/>
            <person name="Lyhne E.K."/>
            <person name="Kogle M.E."/>
            <person name="Barry K."/>
            <person name="Clum A."/>
            <person name="Na H."/>
            <person name="Ledsgaard L."/>
            <person name="Lin J."/>
            <person name="Lipzen A."/>
            <person name="Kuo A."/>
            <person name="Riley R."/>
            <person name="Mondo S."/>
            <person name="Labutti K."/>
            <person name="Haridas S."/>
            <person name="Pangalinan J."/>
            <person name="Salamov A.A."/>
            <person name="Simmons B.A."/>
            <person name="Magnuson J.K."/>
            <person name="Chen J."/>
            <person name="Drula E."/>
            <person name="Henrissat B."/>
            <person name="Wiebenga A."/>
            <person name="Lubbers R.J."/>
            <person name="Gomes A.C."/>
            <person name="Makela M.R."/>
            <person name="Stajich J."/>
            <person name="Grigoriev I.V."/>
            <person name="Mortensen U.H."/>
            <person name="De Vries R.P."/>
            <person name="Baker S.E."/>
            <person name="Andersen M.R."/>
        </authorList>
    </citation>
    <scope>NUCLEOTIDE SEQUENCE [LARGE SCALE GENOMIC DNA]</scope>
    <source>
        <strain evidence="1 2">CBS 123904</strain>
    </source>
</reference>
<comment type="caution">
    <text evidence="1">The sequence shown here is derived from an EMBL/GenBank/DDBJ whole genome shotgun (WGS) entry which is preliminary data.</text>
</comment>
<gene>
    <name evidence="1" type="ORF">BJY01DRAFT_220082</name>
</gene>
<proteinExistence type="predicted"/>
<dbReference type="Proteomes" id="UP001610446">
    <property type="component" value="Unassembled WGS sequence"/>
</dbReference>
<protein>
    <submittedName>
        <fullName evidence="1">Uncharacterized protein</fullName>
    </submittedName>
</protein>
<accession>A0ABR4JE08</accession>
<dbReference type="EMBL" id="JBFXLU010000147">
    <property type="protein sequence ID" value="KAL2838282.1"/>
    <property type="molecule type" value="Genomic_DNA"/>
</dbReference>
<name>A0ABR4JE08_9EURO</name>
<evidence type="ECO:0000313" key="1">
    <source>
        <dbReference type="EMBL" id="KAL2838282.1"/>
    </source>
</evidence>
<keyword evidence="2" id="KW-1185">Reference proteome</keyword>
<evidence type="ECO:0000313" key="2">
    <source>
        <dbReference type="Proteomes" id="UP001610446"/>
    </source>
</evidence>
<sequence length="59" mass="7209">MQWIYICPDPKPRTARCTRRILAQEQIMKLYILTVYSRLLYIRLLEARLRRNQDFGADH</sequence>
<organism evidence="1 2">
    <name type="scientific">Aspergillus pseudoustus</name>
    <dbReference type="NCBI Taxonomy" id="1810923"/>
    <lineage>
        <taxon>Eukaryota</taxon>
        <taxon>Fungi</taxon>
        <taxon>Dikarya</taxon>
        <taxon>Ascomycota</taxon>
        <taxon>Pezizomycotina</taxon>
        <taxon>Eurotiomycetes</taxon>
        <taxon>Eurotiomycetidae</taxon>
        <taxon>Eurotiales</taxon>
        <taxon>Aspergillaceae</taxon>
        <taxon>Aspergillus</taxon>
        <taxon>Aspergillus subgen. Nidulantes</taxon>
    </lineage>
</organism>